<organism evidence="1 2">
    <name type="scientific">Arachis hypogaea</name>
    <name type="common">Peanut</name>
    <dbReference type="NCBI Taxonomy" id="3818"/>
    <lineage>
        <taxon>Eukaryota</taxon>
        <taxon>Viridiplantae</taxon>
        <taxon>Streptophyta</taxon>
        <taxon>Embryophyta</taxon>
        <taxon>Tracheophyta</taxon>
        <taxon>Spermatophyta</taxon>
        <taxon>Magnoliopsida</taxon>
        <taxon>eudicotyledons</taxon>
        <taxon>Gunneridae</taxon>
        <taxon>Pentapetalae</taxon>
        <taxon>rosids</taxon>
        <taxon>fabids</taxon>
        <taxon>Fabales</taxon>
        <taxon>Fabaceae</taxon>
        <taxon>Papilionoideae</taxon>
        <taxon>50 kb inversion clade</taxon>
        <taxon>dalbergioids sensu lato</taxon>
        <taxon>Dalbergieae</taxon>
        <taxon>Pterocarpus clade</taxon>
        <taxon>Arachis</taxon>
    </lineage>
</organism>
<dbReference type="Proteomes" id="UP000289738">
    <property type="component" value="Chromosome A09"/>
</dbReference>
<keyword evidence="2" id="KW-1185">Reference proteome</keyword>
<name>A0A445BPE5_ARAHY</name>
<dbReference type="PANTHER" id="PTHR46328">
    <property type="entry name" value="FAR-RED IMPAIRED RESPONSIVE (FAR1) FAMILY PROTEIN-RELATED"/>
    <property type="match status" value="1"/>
</dbReference>
<evidence type="ECO:0000313" key="2">
    <source>
        <dbReference type="Proteomes" id="UP000289738"/>
    </source>
</evidence>
<comment type="caution">
    <text evidence="1">The sequence shown here is derived from an EMBL/GenBank/DDBJ whole genome shotgun (WGS) entry which is preliminary data.</text>
</comment>
<proteinExistence type="predicted"/>
<dbReference type="EMBL" id="SDMP01000009">
    <property type="protein sequence ID" value="RYR40549.1"/>
    <property type="molecule type" value="Genomic_DNA"/>
</dbReference>
<dbReference type="AlphaFoldDB" id="A0A445BPE5"/>
<accession>A0A445BPE5</accession>
<protein>
    <recommendedName>
        <fullName evidence="3">FAR1 domain-containing protein</fullName>
    </recommendedName>
</protein>
<evidence type="ECO:0000313" key="1">
    <source>
        <dbReference type="EMBL" id="RYR40549.1"/>
    </source>
</evidence>
<evidence type="ECO:0008006" key="3">
    <source>
        <dbReference type="Google" id="ProtNLM"/>
    </source>
</evidence>
<reference evidence="1 2" key="1">
    <citation type="submission" date="2019-01" db="EMBL/GenBank/DDBJ databases">
        <title>Sequencing of cultivated peanut Arachis hypogaea provides insights into genome evolution and oil improvement.</title>
        <authorList>
            <person name="Chen X."/>
        </authorList>
    </citation>
    <scope>NUCLEOTIDE SEQUENCE [LARGE SCALE GENOMIC DNA]</scope>
    <source>
        <strain evidence="2">cv. Fuhuasheng</strain>
        <tissue evidence="1">Leaves</tissue>
    </source>
</reference>
<gene>
    <name evidence="1" type="ORF">Ahy_A09g046302</name>
</gene>
<sequence>MDDSTLDCQMNQNEVDFEFESNEVSEPLCDINEQFVLKVGMTFNTLKDVVKFYKDYSKATGFSTRVRSTNKKRNKIKN</sequence>